<dbReference type="Proteomes" id="UP001141259">
    <property type="component" value="Unassembled WGS sequence"/>
</dbReference>
<accession>A0A9X3AFA9</accession>
<protein>
    <submittedName>
        <fullName evidence="2">Alkaline shock response membrane anchor protein AmaP</fullName>
    </submittedName>
</protein>
<reference evidence="2" key="1">
    <citation type="submission" date="2022-08" db="EMBL/GenBank/DDBJ databases">
        <authorList>
            <person name="Tistechok S."/>
            <person name="Samborskyy M."/>
            <person name="Roman I."/>
        </authorList>
    </citation>
    <scope>NUCLEOTIDE SEQUENCE</scope>
    <source>
        <strain evidence="2">DSM 103496</strain>
    </source>
</reference>
<keyword evidence="1" id="KW-0472">Membrane</keyword>
<name>A0A9X3AFA9_9PSEU</name>
<dbReference type="RefSeq" id="WP_259624025.1">
    <property type="nucleotide sequence ID" value="NZ_JANYMP010000007.1"/>
</dbReference>
<dbReference type="AlphaFoldDB" id="A0A9X3AFA9"/>
<gene>
    <name evidence="2" type="ORF">NZH93_16780</name>
</gene>
<sequence length="189" mass="20578">MTNLNRPARLNRVLLGVLGFVLLAAGAFTVATHFDLTVFVADAPLAPELIEPPTWAFVVTACVAIVLGLLCLRWILAQLARAPKARTWRFEQDPALGRTELATSTAVAPFVDEVTAYPGVHAVRATLAGRREAPALAMVVSAEQDGDLADIRRRIDTVGLPRLRQALDLDVVPVTIEFRFSSRTRARTL</sequence>
<evidence type="ECO:0000313" key="2">
    <source>
        <dbReference type="EMBL" id="MCS7478517.1"/>
    </source>
</evidence>
<keyword evidence="1" id="KW-0812">Transmembrane</keyword>
<keyword evidence="3" id="KW-1185">Reference proteome</keyword>
<keyword evidence="1" id="KW-1133">Transmembrane helix</keyword>
<organism evidence="2 3">
    <name type="scientific">Umezawaea endophytica</name>
    <dbReference type="NCBI Taxonomy" id="1654476"/>
    <lineage>
        <taxon>Bacteria</taxon>
        <taxon>Bacillati</taxon>
        <taxon>Actinomycetota</taxon>
        <taxon>Actinomycetes</taxon>
        <taxon>Pseudonocardiales</taxon>
        <taxon>Pseudonocardiaceae</taxon>
        <taxon>Umezawaea</taxon>
    </lineage>
</organism>
<comment type="caution">
    <text evidence="2">The sequence shown here is derived from an EMBL/GenBank/DDBJ whole genome shotgun (WGS) entry which is preliminary data.</text>
</comment>
<evidence type="ECO:0000256" key="1">
    <source>
        <dbReference type="SAM" id="Phobius"/>
    </source>
</evidence>
<feature type="transmembrane region" description="Helical" evidence="1">
    <location>
        <begin position="54"/>
        <end position="76"/>
    </location>
</feature>
<feature type="transmembrane region" description="Helical" evidence="1">
    <location>
        <begin position="12"/>
        <end position="34"/>
    </location>
</feature>
<evidence type="ECO:0000313" key="3">
    <source>
        <dbReference type="Proteomes" id="UP001141259"/>
    </source>
</evidence>
<dbReference type="EMBL" id="JANYMP010000007">
    <property type="protein sequence ID" value="MCS7478517.1"/>
    <property type="molecule type" value="Genomic_DNA"/>
</dbReference>
<proteinExistence type="predicted"/>